<evidence type="ECO:0000313" key="1">
    <source>
        <dbReference type="EMBL" id="CAE0347035.1"/>
    </source>
</evidence>
<name>A0A7S3J6H2_9SPIT</name>
<dbReference type="AlphaFoldDB" id="A0A7S3J6H2"/>
<protein>
    <submittedName>
        <fullName evidence="1">Uncharacterized protein</fullName>
    </submittedName>
</protein>
<organism evidence="1">
    <name type="scientific">Euplotes harpa</name>
    <dbReference type="NCBI Taxonomy" id="151035"/>
    <lineage>
        <taxon>Eukaryota</taxon>
        <taxon>Sar</taxon>
        <taxon>Alveolata</taxon>
        <taxon>Ciliophora</taxon>
        <taxon>Intramacronucleata</taxon>
        <taxon>Spirotrichea</taxon>
        <taxon>Hypotrichia</taxon>
        <taxon>Euplotida</taxon>
        <taxon>Euplotidae</taxon>
        <taxon>Euplotes</taxon>
    </lineage>
</organism>
<gene>
    <name evidence="1" type="ORF">EHAR0213_LOCUS5945</name>
</gene>
<dbReference type="EMBL" id="HBII01014040">
    <property type="protein sequence ID" value="CAE0347035.1"/>
    <property type="molecule type" value="Transcribed_RNA"/>
</dbReference>
<proteinExistence type="predicted"/>
<reference evidence="1" key="1">
    <citation type="submission" date="2021-01" db="EMBL/GenBank/DDBJ databases">
        <authorList>
            <person name="Corre E."/>
            <person name="Pelletier E."/>
            <person name="Niang G."/>
            <person name="Scheremetjew M."/>
            <person name="Finn R."/>
            <person name="Kale V."/>
            <person name="Holt S."/>
            <person name="Cochrane G."/>
            <person name="Meng A."/>
            <person name="Brown T."/>
            <person name="Cohen L."/>
        </authorList>
    </citation>
    <scope>NUCLEOTIDE SEQUENCE</scope>
    <source>
        <strain evidence="1">FSP1.4</strain>
    </source>
</reference>
<accession>A0A7S3J6H2</accession>
<sequence length="239" mass="27929">MHSRNSSVMPQMSANEKNMIKEIKRELIRYIPPVLRRSRRKTKELEVSDLGSAAEYGKTQDHMVPTVSFRGKCTDSMYKSIIDFKIRASTSQSTERIGTHTTQIFKEDNNALAEKLVYPSVKKLKKWMAISGRETKEVDVLKSIIFDHIKKNMRHLNLKITKEIEAPSVMKFSTNHYQVKLPEIQNLDHDSKIVKEHHKNGIMRRNKLLLEHILLERIKKKEIYQTGLQHYRTNISTMA</sequence>